<accession>A0A829HJT7</accession>
<dbReference type="GO" id="GO:0005737">
    <property type="term" value="C:cytoplasm"/>
    <property type="evidence" value="ECO:0007669"/>
    <property type="project" value="TreeGrafter"/>
</dbReference>
<sequence length="175" mass="20478">MGNGGEMSAIYLRKPQHSDLAEIKHAYQNSIHLHQPWTYPPTDFQQYLAQEHRYFVCLTENHAIVGTFNISNIIRAYFHSAYLGYEAFHPYAGHGYMRQGLQLVLHEVFQTLNLHRLEANIQPDNLPSIRLVAQAGFIKEGFSRQYLRVGGKEWKDHERWAILNSDWTDKKYQAF</sequence>
<dbReference type="InterPro" id="IPR051531">
    <property type="entry name" value="N-acetyltransferase"/>
</dbReference>
<protein>
    <submittedName>
        <fullName evidence="5">Ribosomal-protein-alanine N-acetyltransferase</fullName>
    </submittedName>
</protein>
<dbReference type="Proteomes" id="UP000014523">
    <property type="component" value="Unassembled WGS sequence"/>
</dbReference>
<proteinExistence type="inferred from homology"/>
<evidence type="ECO:0000256" key="2">
    <source>
        <dbReference type="ARBA" id="ARBA00023315"/>
    </source>
</evidence>
<evidence type="ECO:0000313" key="5">
    <source>
        <dbReference type="EMBL" id="EPF92319.1"/>
    </source>
</evidence>
<keyword evidence="6" id="KW-1185">Reference proteome</keyword>
<organism evidence="5 6">
    <name type="scientific">Acinetobacter gyllenbergii CIP 110306 = MTCC 11365</name>
    <dbReference type="NCBI Taxonomy" id="1217657"/>
    <lineage>
        <taxon>Bacteria</taxon>
        <taxon>Pseudomonadati</taxon>
        <taxon>Pseudomonadota</taxon>
        <taxon>Gammaproteobacteria</taxon>
        <taxon>Moraxellales</taxon>
        <taxon>Moraxellaceae</taxon>
        <taxon>Acinetobacter</taxon>
    </lineage>
</organism>
<name>A0A829HJT7_9GAMM</name>
<comment type="caution">
    <text evidence="5">The sequence shown here is derived from an EMBL/GenBank/DDBJ whole genome shotgun (WGS) entry which is preliminary data.</text>
</comment>
<dbReference type="Pfam" id="PF13302">
    <property type="entry name" value="Acetyltransf_3"/>
    <property type="match status" value="1"/>
</dbReference>
<keyword evidence="1 5" id="KW-0808">Transferase</keyword>
<dbReference type="GO" id="GO:0008999">
    <property type="term" value="F:protein-N-terminal-alanine acetyltransferase activity"/>
    <property type="evidence" value="ECO:0007669"/>
    <property type="project" value="TreeGrafter"/>
</dbReference>
<dbReference type="InterPro" id="IPR000182">
    <property type="entry name" value="GNAT_dom"/>
</dbReference>
<reference evidence="5 6" key="1">
    <citation type="submission" date="2013-06" db="EMBL/GenBank/DDBJ databases">
        <title>The Genome Sequence of Acinetobacter gyllenbergii CIP 110306.</title>
        <authorList>
            <consortium name="The Broad Institute Genome Sequencing Platform"/>
            <consortium name="The Broad Institute Genome Sequencing Center for Infectious Disease"/>
            <person name="Cerqueira G."/>
            <person name="Feldgarden M."/>
            <person name="Courvalin P."/>
            <person name="Perichon B."/>
            <person name="Grillot-Courvalin C."/>
            <person name="Clermont D."/>
            <person name="Rocha E."/>
            <person name="Yoon E.-J."/>
            <person name="Nemec A."/>
            <person name="Young S.K."/>
            <person name="Zeng Q."/>
            <person name="Gargeya S."/>
            <person name="Fitzgerald M."/>
            <person name="Abouelleil A."/>
            <person name="Alvarado L."/>
            <person name="Berlin A.M."/>
            <person name="Chapman S.B."/>
            <person name="Dewar J."/>
            <person name="Goldberg J."/>
            <person name="Griggs A."/>
            <person name="Gujja S."/>
            <person name="Hansen M."/>
            <person name="Howarth C."/>
            <person name="Imamovic A."/>
            <person name="Larimer J."/>
            <person name="McCowan C."/>
            <person name="Murphy C."/>
            <person name="Pearson M."/>
            <person name="Priest M."/>
            <person name="Roberts A."/>
            <person name="Saif S."/>
            <person name="Shea T."/>
            <person name="Sykes S."/>
            <person name="Wortman J."/>
            <person name="Nusbaum C."/>
            <person name="Birren B."/>
        </authorList>
    </citation>
    <scope>NUCLEOTIDE SEQUENCE [LARGE SCALE GENOMIC DNA]</scope>
    <source>
        <strain evidence="5 6">CIP 110306</strain>
    </source>
</reference>
<dbReference type="AlphaFoldDB" id="A0A829HJT7"/>
<evidence type="ECO:0000256" key="3">
    <source>
        <dbReference type="ARBA" id="ARBA00038502"/>
    </source>
</evidence>
<gene>
    <name evidence="5" type="ORF">F957_00580</name>
</gene>
<dbReference type="EMBL" id="ATGG01000007">
    <property type="protein sequence ID" value="EPF92319.1"/>
    <property type="molecule type" value="Genomic_DNA"/>
</dbReference>
<keyword evidence="2" id="KW-0012">Acyltransferase</keyword>
<dbReference type="SUPFAM" id="SSF55729">
    <property type="entry name" value="Acyl-CoA N-acyltransferases (Nat)"/>
    <property type="match status" value="1"/>
</dbReference>
<dbReference type="Gene3D" id="3.40.630.30">
    <property type="match status" value="1"/>
</dbReference>
<comment type="similarity">
    <text evidence="3">Belongs to the acetyltransferase family. RimJ subfamily.</text>
</comment>
<evidence type="ECO:0000256" key="1">
    <source>
        <dbReference type="ARBA" id="ARBA00022679"/>
    </source>
</evidence>
<dbReference type="PANTHER" id="PTHR43792:SF8">
    <property type="entry name" value="[RIBOSOMAL PROTEIN US5]-ALANINE N-ACETYLTRANSFERASE"/>
    <property type="match status" value="1"/>
</dbReference>
<feature type="domain" description="N-acetyltransferase" evidence="4">
    <location>
        <begin position="10"/>
        <end position="158"/>
    </location>
</feature>
<dbReference type="InterPro" id="IPR016181">
    <property type="entry name" value="Acyl_CoA_acyltransferase"/>
</dbReference>
<dbReference type="PROSITE" id="PS51186">
    <property type="entry name" value="GNAT"/>
    <property type="match status" value="1"/>
</dbReference>
<evidence type="ECO:0000313" key="6">
    <source>
        <dbReference type="Proteomes" id="UP000014523"/>
    </source>
</evidence>
<evidence type="ECO:0000259" key="4">
    <source>
        <dbReference type="PROSITE" id="PS51186"/>
    </source>
</evidence>
<dbReference type="PANTHER" id="PTHR43792">
    <property type="entry name" value="GNAT FAMILY, PUTATIVE (AFU_ORTHOLOGUE AFUA_3G00765)-RELATED-RELATED"/>
    <property type="match status" value="1"/>
</dbReference>